<feature type="compositionally biased region" description="Polar residues" evidence="1">
    <location>
        <begin position="207"/>
        <end position="225"/>
    </location>
</feature>
<evidence type="ECO:0000313" key="3">
    <source>
        <dbReference type="EMBL" id="KAH0546639.1"/>
    </source>
</evidence>
<gene>
    <name evidence="3" type="ORF">KQX54_012791</name>
</gene>
<feature type="domain" description="BEN" evidence="2">
    <location>
        <begin position="252"/>
        <end position="351"/>
    </location>
</feature>
<comment type="caution">
    <text evidence="3">The sequence shown here is derived from an EMBL/GenBank/DDBJ whole genome shotgun (WGS) entry which is preliminary data.</text>
</comment>
<reference evidence="3 4" key="1">
    <citation type="journal article" date="2021" name="J. Hered.">
        <title>A chromosome-level genome assembly of the parasitoid wasp, Cotesia glomerata (Hymenoptera: Braconidae).</title>
        <authorList>
            <person name="Pinto B.J."/>
            <person name="Weis J.J."/>
            <person name="Gamble T."/>
            <person name="Ode P.J."/>
            <person name="Paul R."/>
            <person name="Zaspel J.M."/>
        </authorList>
    </citation>
    <scope>NUCLEOTIDE SEQUENCE [LARGE SCALE GENOMIC DNA]</scope>
    <source>
        <strain evidence="3">CgM1</strain>
    </source>
</reference>
<accession>A0AAV7I5R3</accession>
<evidence type="ECO:0000313" key="4">
    <source>
        <dbReference type="Proteomes" id="UP000826195"/>
    </source>
</evidence>
<evidence type="ECO:0000256" key="1">
    <source>
        <dbReference type="SAM" id="MobiDB-lite"/>
    </source>
</evidence>
<proteinExistence type="predicted"/>
<dbReference type="InterPro" id="IPR018379">
    <property type="entry name" value="BEN_domain"/>
</dbReference>
<dbReference type="AlphaFoldDB" id="A0AAV7I5R3"/>
<dbReference type="Proteomes" id="UP000826195">
    <property type="component" value="Unassembled WGS sequence"/>
</dbReference>
<organism evidence="3 4">
    <name type="scientific">Cotesia glomerata</name>
    <name type="common">Lepidopteran parasitic wasp</name>
    <name type="synonym">Apanteles glomeratus</name>
    <dbReference type="NCBI Taxonomy" id="32391"/>
    <lineage>
        <taxon>Eukaryota</taxon>
        <taxon>Metazoa</taxon>
        <taxon>Ecdysozoa</taxon>
        <taxon>Arthropoda</taxon>
        <taxon>Hexapoda</taxon>
        <taxon>Insecta</taxon>
        <taxon>Pterygota</taxon>
        <taxon>Neoptera</taxon>
        <taxon>Endopterygota</taxon>
        <taxon>Hymenoptera</taxon>
        <taxon>Apocrita</taxon>
        <taxon>Ichneumonoidea</taxon>
        <taxon>Braconidae</taxon>
        <taxon>Microgastrinae</taxon>
        <taxon>Cotesia</taxon>
    </lineage>
</organism>
<dbReference type="GO" id="GO:0003677">
    <property type="term" value="F:DNA binding"/>
    <property type="evidence" value="ECO:0007669"/>
    <property type="project" value="InterPro"/>
</dbReference>
<name>A0AAV7I5R3_COTGL</name>
<sequence length="357" mass="40047">MPITMYALIKWVGGHNDGQHSVGIDTSRIKDFDYDKFKDDAENLDKVFVIEWHETRNEPLGGWPCFNGIIVAVSDSIRVLNKKLDIFSGIKSPLKIISHDNGNVRTDEKRSENQDYQANNGSVAKKICFDNSSVEIIDGKEEVEIINDAEKKLQEPEIIIDAEKKKKEKEPIETVELDNDGVPGALLQTFVTKSDLKQIMSEILSKQSGFQGHSSQDTGSQCNNNEIKKSNSHDVGNQDDETDDRQELGTKGSGVFITLEQWNAVKKKATYTSMALGLLVAVFDSNTLLKSNYKGGKSKIKSEENVQYTALDSKKIDAIKETVRRKFKNTFDEVKFGTAINNKLAGMRREARKHNVI</sequence>
<dbReference type="SMART" id="SM01025">
    <property type="entry name" value="BEN"/>
    <property type="match status" value="1"/>
</dbReference>
<evidence type="ECO:0000259" key="2">
    <source>
        <dbReference type="PROSITE" id="PS51457"/>
    </source>
</evidence>
<dbReference type="EMBL" id="JAHXZJ010002237">
    <property type="protein sequence ID" value="KAH0546639.1"/>
    <property type="molecule type" value="Genomic_DNA"/>
</dbReference>
<dbReference type="Gene3D" id="1.10.10.2590">
    <property type="entry name" value="BEN domain"/>
    <property type="match status" value="1"/>
</dbReference>
<dbReference type="PROSITE" id="PS51457">
    <property type="entry name" value="BEN"/>
    <property type="match status" value="1"/>
</dbReference>
<keyword evidence="4" id="KW-1185">Reference proteome</keyword>
<feature type="region of interest" description="Disordered" evidence="1">
    <location>
        <begin position="207"/>
        <end position="248"/>
    </location>
</feature>
<protein>
    <recommendedName>
        <fullName evidence="2">BEN domain-containing protein</fullName>
    </recommendedName>
</protein>